<dbReference type="VEuPathDB" id="FungiDB:ASPZODRAFT_146311"/>
<name>A0A1L9S836_9EURO</name>
<dbReference type="AlphaFoldDB" id="A0A1L9S836"/>
<evidence type="ECO:0000313" key="1">
    <source>
        <dbReference type="EMBL" id="OJJ43300.1"/>
    </source>
</evidence>
<gene>
    <name evidence="1" type="ORF">ASPZODRAFT_146311</name>
</gene>
<dbReference type="RefSeq" id="XP_022577810.1">
    <property type="nucleotide sequence ID" value="XM_022725172.1"/>
</dbReference>
<sequence length="164" mass="18219">MYSRGCRIAIDDLALSTPPQTFGRIPRSDHGRRRRRRRGICADGVFRHWVWLGGEDGSGDVLKKVCCLGYINRLDYSPIKARLAFILIGACRTPRLLNPSMNGVLRTEYGVTGEPSLPNLGKDGGATMRIPVLRSEYGTLSRENPRIDATIELAETPEIGIPLR</sequence>
<accession>A0A1L9S836</accession>
<dbReference type="GeneID" id="34611637"/>
<protein>
    <submittedName>
        <fullName evidence="1">Uncharacterized protein</fullName>
    </submittedName>
</protein>
<dbReference type="Proteomes" id="UP000184188">
    <property type="component" value="Unassembled WGS sequence"/>
</dbReference>
<reference evidence="2" key="1">
    <citation type="journal article" date="2017" name="Genome Biol.">
        <title>Comparative genomics reveals high biological diversity and specific adaptations in the industrially and medically important fungal genus Aspergillus.</title>
        <authorList>
            <person name="de Vries R.P."/>
            <person name="Riley R."/>
            <person name="Wiebenga A."/>
            <person name="Aguilar-Osorio G."/>
            <person name="Amillis S."/>
            <person name="Uchima C.A."/>
            <person name="Anderluh G."/>
            <person name="Asadollahi M."/>
            <person name="Askin M."/>
            <person name="Barry K."/>
            <person name="Battaglia E."/>
            <person name="Bayram O."/>
            <person name="Benocci T."/>
            <person name="Braus-Stromeyer S.A."/>
            <person name="Caldana C."/>
            <person name="Canovas D."/>
            <person name="Cerqueira G.C."/>
            <person name="Chen F."/>
            <person name="Chen W."/>
            <person name="Choi C."/>
            <person name="Clum A."/>
            <person name="Dos Santos R.A."/>
            <person name="Damasio A.R."/>
            <person name="Diallinas G."/>
            <person name="Emri T."/>
            <person name="Fekete E."/>
            <person name="Flipphi M."/>
            <person name="Freyberg S."/>
            <person name="Gallo A."/>
            <person name="Gournas C."/>
            <person name="Habgood R."/>
            <person name="Hainaut M."/>
            <person name="Harispe M.L."/>
            <person name="Henrissat B."/>
            <person name="Hilden K.S."/>
            <person name="Hope R."/>
            <person name="Hossain A."/>
            <person name="Karabika E."/>
            <person name="Karaffa L."/>
            <person name="Karanyi Z."/>
            <person name="Krasevec N."/>
            <person name="Kuo A."/>
            <person name="Kusch H."/>
            <person name="LaButti K."/>
            <person name="Lagendijk E.L."/>
            <person name="Lapidus A."/>
            <person name="Levasseur A."/>
            <person name="Lindquist E."/>
            <person name="Lipzen A."/>
            <person name="Logrieco A.F."/>
            <person name="MacCabe A."/>
            <person name="Maekelae M.R."/>
            <person name="Malavazi I."/>
            <person name="Melin P."/>
            <person name="Meyer V."/>
            <person name="Mielnichuk N."/>
            <person name="Miskei M."/>
            <person name="Molnar A.P."/>
            <person name="Mule G."/>
            <person name="Ngan C.Y."/>
            <person name="Orejas M."/>
            <person name="Orosz E."/>
            <person name="Ouedraogo J.P."/>
            <person name="Overkamp K.M."/>
            <person name="Park H.-S."/>
            <person name="Perrone G."/>
            <person name="Piumi F."/>
            <person name="Punt P.J."/>
            <person name="Ram A.F."/>
            <person name="Ramon A."/>
            <person name="Rauscher S."/>
            <person name="Record E."/>
            <person name="Riano-Pachon D.M."/>
            <person name="Robert V."/>
            <person name="Roehrig J."/>
            <person name="Ruller R."/>
            <person name="Salamov A."/>
            <person name="Salih N.S."/>
            <person name="Samson R.A."/>
            <person name="Sandor E."/>
            <person name="Sanguinetti M."/>
            <person name="Schuetze T."/>
            <person name="Sepcic K."/>
            <person name="Shelest E."/>
            <person name="Sherlock G."/>
            <person name="Sophianopoulou V."/>
            <person name="Squina F.M."/>
            <person name="Sun H."/>
            <person name="Susca A."/>
            <person name="Todd R.B."/>
            <person name="Tsang A."/>
            <person name="Unkles S.E."/>
            <person name="van de Wiele N."/>
            <person name="van Rossen-Uffink D."/>
            <person name="Oliveira J.V."/>
            <person name="Vesth T.C."/>
            <person name="Visser J."/>
            <person name="Yu J.-H."/>
            <person name="Zhou M."/>
            <person name="Andersen M.R."/>
            <person name="Archer D.B."/>
            <person name="Baker S.E."/>
            <person name="Benoit I."/>
            <person name="Brakhage A.A."/>
            <person name="Braus G.H."/>
            <person name="Fischer R."/>
            <person name="Frisvad J.C."/>
            <person name="Goldman G.H."/>
            <person name="Houbraken J."/>
            <person name="Oakley B."/>
            <person name="Pocsi I."/>
            <person name="Scazzocchio C."/>
            <person name="Seiboth B."/>
            <person name="vanKuyk P.A."/>
            <person name="Wortman J."/>
            <person name="Dyer P.S."/>
            <person name="Grigoriev I.V."/>
        </authorList>
    </citation>
    <scope>NUCLEOTIDE SEQUENCE [LARGE SCALE GENOMIC DNA]</scope>
    <source>
        <strain evidence="2">CBS 506.65</strain>
    </source>
</reference>
<evidence type="ECO:0000313" key="2">
    <source>
        <dbReference type="Proteomes" id="UP000184188"/>
    </source>
</evidence>
<dbReference type="EMBL" id="KV878353">
    <property type="protein sequence ID" value="OJJ43300.1"/>
    <property type="molecule type" value="Genomic_DNA"/>
</dbReference>
<keyword evidence="2" id="KW-1185">Reference proteome</keyword>
<proteinExistence type="predicted"/>
<organism evidence="1 2">
    <name type="scientific">Penicilliopsis zonata CBS 506.65</name>
    <dbReference type="NCBI Taxonomy" id="1073090"/>
    <lineage>
        <taxon>Eukaryota</taxon>
        <taxon>Fungi</taxon>
        <taxon>Dikarya</taxon>
        <taxon>Ascomycota</taxon>
        <taxon>Pezizomycotina</taxon>
        <taxon>Eurotiomycetes</taxon>
        <taxon>Eurotiomycetidae</taxon>
        <taxon>Eurotiales</taxon>
        <taxon>Aspergillaceae</taxon>
        <taxon>Penicilliopsis</taxon>
    </lineage>
</organism>